<dbReference type="SUPFAM" id="SSF53146">
    <property type="entry name" value="Nitrogenase accessory factor-like"/>
    <property type="match status" value="1"/>
</dbReference>
<keyword evidence="3" id="KW-1185">Reference proteome</keyword>
<dbReference type="InterPro" id="IPR003731">
    <property type="entry name" value="Di-Nase_FeMo-co_biosynth"/>
</dbReference>
<evidence type="ECO:0000259" key="1">
    <source>
        <dbReference type="Pfam" id="PF02579"/>
    </source>
</evidence>
<proteinExistence type="predicted"/>
<evidence type="ECO:0000313" key="2">
    <source>
        <dbReference type="EMBL" id="SMC04409.1"/>
    </source>
</evidence>
<sequence>MAHIICIPVDETGQVEPRWGRAPRVALATIENHQITNWEEFDVHWDTLHDQDGEGRHHARIAKFLMDHHVSDVAASHMGPGMSRMLESMRLHTYLGVEGNARQVVERLAQEL</sequence>
<dbReference type="STRING" id="28034.BFX07_01200"/>
<dbReference type="OrthoDB" id="2082835at2"/>
<dbReference type="Pfam" id="PF02579">
    <property type="entry name" value="Nitro_FeMo-Co"/>
    <property type="match status" value="1"/>
</dbReference>
<organism evidence="2 3">
    <name type="scientific">Sulfobacillus thermosulfidooxidans (strain DSM 9293 / VKM B-1269 / AT-1)</name>
    <dbReference type="NCBI Taxonomy" id="929705"/>
    <lineage>
        <taxon>Bacteria</taxon>
        <taxon>Bacillati</taxon>
        <taxon>Bacillota</taxon>
        <taxon>Clostridia</taxon>
        <taxon>Eubacteriales</taxon>
        <taxon>Clostridiales Family XVII. Incertae Sedis</taxon>
        <taxon>Sulfobacillus</taxon>
    </lineage>
</organism>
<dbReference type="Gene3D" id="3.30.420.130">
    <property type="entry name" value="Dinitrogenase iron-molybdenum cofactor biosynthesis domain"/>
    <property type="match status" value="1"/>
</dbReference>
<protein>
    <submittedName>
        <fullName evidence="2">Predicted Fe-Mo cluster-binding protein, NifX family</fullName>
    </submittedName>
</protein>
<feature type="domain" description="Dinitrogenase iron-molybdenum cofactor biosynthesis" evidence="1">
    <location>
        <begin position="13"/>
        <end position="109"/>
    </location>
</feature>
<dbReference type="EMBL" id="FWWY01000001">
    <property type="protein sequence ID" value="SMC04409.1"/>
    <property type="molecule type" value="Genomic_DNA"/>
</dbReference>
<dbReference type="Proteomes" id="UP000192660">
    <property type="component" value="Unassembled WGS sequence"/>
</dbReference>
<evidence type="ECO:0000313" key="3">
    <source>
        <dbReference type="Proteomes" id="UP000192660"/>
    </source>
</evidence>
<accession>A0A1W1WDZ9</accession>
<dbReference type="InterPro" id="IPR036105">
    <property type="entry name" value="DiNase_FeMo-co_biosyn_sf"/>
</dbReference>
<dbReference type="RefSeq" id="WP_020375653.1">
    <property type="nucleotide sequence ID" value="NZ_FWWY01000001.1"/>
</dbReference>
<dbReference type="AlphaFoldDB" id="A0A1W1WDZ9"/>
<reference evidence="3" key="1">
    <citation type="submission" date="2017-04" db="EMBL/GenBank/DDBJ databases">
        <authorList>
            <person name="Varghese N."/>
            <person name="Submissions S."/>
        </authorList>
    </citation>
    <scope>NUCLEOTIDE SEQUENCE [LARGE SCALE GENOMIC DNA]</scope>
    <source>
        <strain evidence="3">DSM 9293</strain>
    </source>
</reference>
<name>A0A1W1WDZ9_SULTA</name>
<gene>
    <name evidence="2" type="ORF">SAMN00768000_1638</name>
</gene>